<proteinExistence type="predicted"/>
<keyword evidence="1" id="KW-0238">DNA-binding</keyword>
<protein>
    <submittedName>
        <fullName evidence="1">DNA-binding protein</fullName>
    </submittedName>
</protein>
<dbReference type="EMBL" id="JBBMFM010000077">
    <property type="protein sequence ID" value="MEQ2426868.1"/>
    <property type="molecule type" value="Genomic_DNA"/>
</dbReference>
<dbReference type="Proteomes" id="UP001454086">
    <property type="component" value="Unassembled WGS sequence"/>
</dbReference>
<accession>A0ABV1D900</accession>
<evidence type="ECO:0000313" key="2">
    <source>
        <dbReference type="Proteomes" id="UP001454086"/>
    </source>
</evidence>
<name>A0ABV1D900_9FIRM</name>
<dbReference type="InterPro" id="IPR010982">
    <property type="entry name" value="Lambda_DNA-bd_dom_sf"/>
</dbReference>
<dbReference type="GO" id="GO:0003677">
    <property type="term" value="F:DNA binding"/>
    <property type="evidence" value="ECO:0007669"/>
    <property type="project" value="UniProtKB-KW"/>
</dbReference>
<dbReference type="RefSeq" id="WP_349118421.1">
    <property type="nucleotide sequence ID" value="NZ_JBBMFM010000077.1"/>
</dbReference>
<comment type="caution">
    <text evidence="1">The sequence shown here is derived from an EMBL/GenBank/DDBJ whole genome shotgun (WGS) entry which is preliminary data.</text>
</comment>
<sequence length="71" mass="8493">MYNNLLTAMKGKNVTFTQMADLLGCRYQTVSDNIQGSTERGVYFDDAKKIWKVFFPEYDFMWLFYREKNNV</sequence>
<organism evidence="1 2">
    <name type="scientific">Enterocloster hominis</name>
    <name type="common">ex Hitch et al. 2024</name>
    <dbReference type="NCBI Taxonomy" id="1917870"/>
    <lineage>
        <taxon>Bacteria</taxon>
        <taxon>Bacillati</taxon>
        <taxon>Bacillota</taxon>
        <taxon>Clostridia</taxon>
        <taxon>Lachnospirales</taxon>
        <taxon>Lachnospiraceae</taxon>
        <taxon>Enterocloster</taxon>
    </lineage>
</organism>
<gene>
    <name evidence="1" type="ORF">WMQ36_18000</name>
</gene>
<keyword evidence="2" id="KW-1185">Reference proteome</keyword>
<reference evidence="1 2" key="1">
    <citation type="submission" date="2024-03" db="EMBL/GenBank/DDBJ databases">
        <title>Human intestinal bacterial collection.</title>
        <authorList>
            <person name="Pauvert C."/>
            <person name="Hitch T.C.A."/>
            <person name="Clavel T."/>
        </authorList>
    </citation>
    <scope>NUCLEOTIDE SEQUENCE [LARGE SCALE GENOMIC DNA]</scope>
    <source>
        <strain evidence="1 2">CLA-SR-H021</strain>
    </source>
</reference>
<evidence type="ECO:0000313" key="1">
    <source>
        <dbReference type="EMBL" id="MEQ2426868.1"/>
    </source>
</evidence>
<dbReference type="SUPFAM" id="SSF47413">
    <property type="entry name" value="lambda repressor-like DNA-binding domains"/>
    <property type="match status" value="1"/>
</dbReference>